<keyword evidence="4" id="KW-0458">Lysosome</keyword>
<evidence type="ECO:0000256" key="3">
    <source>
        <dbReference type="ARBA" id="ARBA00022801"/>
    </source>
</evidence>
<accession>A0A5N5TPD1</accession>
<evidence type="ECO:0000256" key="1">
    <source>
        <dbReference type="ARBA" id="ARBA00004371"/>
    </source>
</evidence>
<evidence type="ECO:0000313" key="7">
    <source>
        <dbReference type="Proteomes" id="UP000326759"/>
    </source>
</evidence>
<sequence>FFQIKNFTLVSMKKYENFMSVYNFIFLHIFGYLHRVQTCFSHHQQENQVTGSLKLKDLFDDIQQLVQFLIGEKLSKIIDDELPKISKTLPYPYNEEIEGMASAADLPVGHVTFYNIFYEMFVLCTSVIVQDPEGNIHHGRNLDNGALLGWDTKNHTWKVTEMLKPLTVLLHWKKDGKTLFKSGKYSFSLDKRMALNNGIIGLLEWLLFKDHNQQWVTLYAREVFETVNDFESAKSALSNVRLIAPVYYILSGINRNEGVIITRDRDNVNILNLGSKESGQGSWFLVETNYDHWKNPPFYDDRRTPSVQCLKRDGQTKASWEQIYNVLSTKPVLNKLYTLIK</sequence>
<dbReference type="GO" id="GO:0005764">
    <property type="term" value="C:lysosome"/>
    <property type="evidence" value="ECO:0007669"/>
    <property type="project" value="UniProtKB-SubCell"/>
</dbReference>
<keyword evidence="7" id="KW-1185">Reference proteome</keyword>
<name>A0A5N5TPD1_9CRUS</name>
<proteinExistence type="predicted"/>
<dbReference type="PANTHER" id="PTHR28583:SF1">
    <property type="entry name" value="ACID CERAMIDASE"/>
    <property type="match status" value="1"/>
</dbReference>
<feature type="domain" description="Choloylglycine hydrolase/NAAA C-terminal" evidence="5">
    <location>
        <begin position="124"/>
        <end position="295"/>
    </location>
</feature>
<dbReference type="OrthoDB" id="5273684at2759"/>
<comment type="subcellular location">
    <subcellularLocation>
        <location evidence="1">Lysosome</location>
    </subcellularLocation>
</comment>
<evidence type="ECO:0000259" key="5">
    <source>
        <dbReference type="Pfam" id="PF02275"/>
    </source>
</evidence>
<protein>
    <recommendedName>
        <fullName evidence="2">ceramidase</fullName>
        <ecNumber evidence="2">3.5.1.23</ecNumber>
    </recommendedName>
</protein>
<organism evidence="6 7">
    <name type="scientific">Armadillidium nasatum</name>
    <dbReference type="NCBI Taxonomy" id="96803"/>
    <lineage>
        <taxon>Eukaryota</taxon>
        <taxon>Metazoa</taxon>
        <taxon>Ecdysozoa</taxon>
        <taxon>Arthropoda</taxon>
        <taxon>Crustacea</taxon>
        <taxon>Multicrustacea</taxon>
        <taxon>Malacostraca</taxon>
        <taxon>Eumalacostraca</taxon>
        <taxon>Peracarida</taxon>
        <taxon>Isopoda</taxon>
        <taxon>Oniscidea</taxon>
        <taxon>Crinocheta</taxon>
        <taxon>Armadillidiidae</taxon>
        <taxon>Armadillidium</taxon>
    </lineage>
</organism>
<dbReference type="EC" id="3.5.1.23" evidence="2"/>
<feature type="non-terminal residue" evidence="6">
    <location>
        <position position="1"/>
    </location>
</feature>
<dbReference type="Pfam" id="PF02275">
    <property type="entry name" value="CBAH"/>
    <property type="match status" value="1"/>
</dbReference>
<dbReference type="GO" id="GO:0017040">
    <property type="term" value="F:N-acylsphingosine amidohydrolase activity"/>
    <property type="evidence" value="ECO:0007669"/>
    <property type="project" value="UniProtKB-EC"/>
</dbReference>
<comment type="caution">
    <text evidence="6">The sequence shown here is derived from an EMBL/GenBank/DDBJ whole genome shotgun (WGS) entry which is preliminary data.</text>
</comment>
<gene>
    <name evidence="6" type="ORF">Anas_02634</name>
</gene>
<dbReference type="PANTHER" id="PTHR28583">
    <property type="entry name" value="ACID AMIDASE"/>
    <property type="match status" value="1"/>
</dbReference>
<dbReference type="EMBL" id="SEYY01000094">
    <property type="protein sequence ID" value="KAB7508025.1"/>
    <property type="molecule type" value="Genomic_DNA"/>
</dbReference>
<dbReference type="AlphaFoldDB" id="A0A5N5TPD1"/>
<evidence type="ECO:0000256" key="4">
    <source>
        <dbReference type="ARBA" id="ARBA00023228"/>
    </source>
</evidence>
<evidence type="ECO:0000256" key="2">
    <source>
        <dbReference type="ARBA" id="ARBA00011891"/>
    </source>
</evidence>
<dbReference type="Proteomes" id="UP000326759">
    <property type="component" value="Unassembled WGS sequence"/>
</dbReference>
<dbReference type="InterPro" id="IPR029132">
    <property type="entry name" value="CBAH/NAAA_C"/>
</dbReference>
<reference evidence="6 7" key="1">
    <citation type="journal article" date="2019" name="PLoS Biol.">
        <title>Sex chromosomes control vertical transmission of feminizing Wolbachia symbionts in an isopod.</title>
        <authorList>
            <person name="Becking T."/>
            <person name="Chebbi M.A."/>
            <person name="Giraud I."/>
            <person name="Moumen B."/>
            <person name="Laverre T."/>
            <person name="Caubet Y."/>
            <person name="Peccoud J."/>
            <person name="Gilbert C."/>
            <person name="Cordaux R."/>
        </authorList>
    </citation>
    <scope>NUCLEOTIDE SEQUENCE [LARGE SCALE GENOMIC DNA]</scope>
    <source>
        <strain evidence="6">ANa2</strain>
        <tissue evidence="6">Whole body excluding digestive tract and cuticle</tissue>
    </source>
</reference>
<keyword evidence="3" id="KW-0378">Hydrolase</keyword>
<evidence type="ECO:0000313" key="6">
    <source>
        <dbReference type="EMBL" id="KAB7508025.1"/>
    </source>
</evidence>